<feature type="transmembrane region" description="Helical" evidence="1">
    <location>
        <begin position="18"/>
        <end position="39"/>
    </location>
</feature>
<accession>A0A7W7TA77</accession>
<proteinExistence type="predicted"/>
<evidence type="ECO:0000313" key="2">
    <source>
        <dbReference type="EMBL" id="MBB4969370.1"/>
    </source>
</evidence>
<feature type="transmembrane region" description="Helical" evidence="1">
    <location>
        <begin position="91"/>
        <end position="115"/>
    </location>
</feature>
<organism evidence="2 3">
    <name type="scientific">Saccharothrix violaceirubra</name>
    <dbReference type="NCBI Taxonomy" id="413306"/>
    <lineage>
        <taxon>Bacteria</taxon>
        <taxon>Bacillati</taxon>
        <taxon>Actinomycetota</taxon>
        <taxon>Actinomycetes</taxon>
        <taxon>Pseudonocardiales</taxon>
        <taxon>Pseudonocardiaceae</taxon>
        <taxon>Saccharothrix</taxon>
    </lineage>
</organism>
<evidence type="ECO:0000313" key="3">
    <source>
        <dbReference type="Proteomes" id="UP000542674"/>
    </source>
</evidence>
<keyword evidence="1" id="KW-1133">Transmembrane helix</keyword>
<feature type="transmembrane region" description="Helical" evidence="1">
    <location>
        <begin position="166"/>
        <end position="186"/>
    </location>
</feature>
<evidence type="ECO:0000256" key="1">
    <source>
        <dbReference type="SAM" id="Phobius"/>
    </source>
</evidence>
<protein>
    <submittedName>
        <fullName evidence="2">ABC-2 type transport system permease protein</fullName>
    </submittedName>
</protein>
<reference evidence="2 3" key="1">
    <citation type="submission" date="2020-08" db="EMBL/GenBank/DDBJ databases">
        <title>Sequencing the genomes of 1000 actinobacteria strains.</title>
        <authorList>
            <person name="Klenk H.-P."/>
        </authorList>
    </citation>
    <scope>NUCLEOTIDE SEQUENCE [LARGE SCALE GENOMIC DNA]</scope>
    <source>
        <strain evidence="2 3">DSM 45084</strain>
    </source>
</reference>
<feature type="transmembrane region" description="Helical" evidence="1">
    <location>
        <begin position="135"/>
        <end position="159"/>
    </location>
</feature>
<comment type="caution">
    <text evidence="2">The sequence shown here is derived from an EMBL/GenBank/DDBJ whole genome shotgun (WGS) entry which is preliminary data.</text>
</comment>
<dbReference type="RefSeq" id="WP_184675038.1">
    <property type="nucleotide sequence ID" value="NZ_BAABAI010000021.1"/>
</dbReference>
<keyword evidence="3" id="KW-1185">Reference proteome</keyword>
<sequence length="259" mass="27370">MALLAVERIKLFSTRSPWWCMLLAFGATIGITSIIAANWNNSPMPVVGAVFVHTLGLYVTMVMATLAVTTEYRFGTIKSLFQAVPDRTSALLAKAVVVAVLAGLVGEIAAFGSWSMSWLLTSDHSQLAIESANDWRHIAGVGLLYAAGAVLALGVGTLVRQTAGAVSIILVFALVIEGLVSLIPNIGDDIREWMPFTVATKFIFGDTDPMGLPGAEGQMEAAGPPAIGELSPWGSFAYFAGIAVVIYVISLVVAKRRDA</sequence>
<name>A0A7W7TA77_9PSEU</name>
<feature type="transmembrane region" description="Helical" evidence="1">
    <location>
        <begin position="236"/>
        <end position="254"/>
    </location>
</feature>
<keyword evidence="1" id="KW-0472">Membrane</keyword>
<keyword evidence="1" id="KW-0812">Transmembrane</keyword>
<gene>
    <name evidence="2" type="ORF">F4559_006729</name>
</gene>
<dbReference type="Proteomes" id="UP000542674">
    <property type="component" value="Unassembled WGS sequence"/>
</dbReference>
<dbReference type="EMBL" id="JACHJS010000001">
    <property type="protein sequence ID" value="MBB4969370.1"/>
    <property type="molecule type" value="Genomic_DNA"/>
</dbReference>
<feature type="transmembrane region" description="Helical" evidence="1">
    <location>
        <begin position="45"/>
        <end position="70"/>
    </location>
</feature>
<dbReference type="AlphaFoldDB" id="A0A7W7TA77"/>